<proteinExistence type="predicted"/>
<evidence type="ECO:0000313" key="3">
    <source>
        <dbReference type="Proteomes" id="UP000183832"/>
    </source>
</evidence>
<feature type="transmembrane region" description="Helical" evidence="1">
    <location>
        <begin position="70"/>
        <end position="90"/>
    </location>
</feature>
<dbReference type="EMBL" id="CVRI01000009">
    <property type="protein sequence ID" value="CRK88572.1"/>
    <property type="molecule type" value="Genomic_DNA"/>
</dbReference>
<keyword evidence="1" id="KW-1133">Transmembrane helix</keyword>
<dbReference type="Proteomes" id="UP000183832">
    <property type="component" value="Unassembled WGS sequence"/>
</dbReference>
<sequence length="95" mass="10495">MLKKRRILCDFGEEKLRIALVSDNNGICVSFGFAFFSISCYGSFTNAINLTIGGPIDDNSICVEKCFHTINFVFCLLGGITFGATMKFMFPLSES</sequence>
<accession>A0A1J1HME8</accession>
<organism evidence="2 3">
    <name type="scientific">Clunio marinus</name>
    <dbReference type="NCBI Taxonomy" id="568069"/>
    <lineage>
        <taxon>Eukaryota</taxon>
        <taxon>Metazoa</taxon>
        <taxon>Ecdysozoa</taxon>
        <taxon>Arthropoda</taxon>
        <taxon>Hexapoda</taxon>
        <taxon>Insecta</taxon>
        <taxon>Pterygota</taxon>
        <taxon>Neoptera</taxon>
        <taxon>Endopterygota</taxon>
        <taxon>Diptera</taxon>
        <taxon>Nematocera</taxon>
        <taxon>Chironomoidea</taxon>
        <taxon>Chironomidae</taxon>
        <taxon>Clunio</taxon>
    </lineage>
</organism>
<gene>
    <name evidence="2" type="ORF">CLUMA_CG002417</name>
</gene>
<keyword evidence="3" id="KW-1185">Reference proteome</keyword>
<evidence type="ECO:0000313" key="2">
    <source>
        <dbReference type="EMBL" id="CRK88572.1"/>
    </source>
</evidence>
<name>A0A1J1HME8_9DIPT</name>
<reference evidence="2 3" key="1">
    <citation type="submission" date="2015-04" db="EMBL/GenBank/DDBJ databases">
        <authorList>
            <person name="Syromyatnikov M.Y."/>
            <person name="Popov V.N."/>
        </authorList>
    </citation>
    <scope>NUCLEOTIDE SEQUENCE [LARGE SCALE GENOMIC DNA]</scope>
</reference>
<evidence type="ECO:0000256" key="1">
    <source>
        <dbReference type="SAM" id="Phobius"/>
    </source>
</evidence>
<keyword evidence="1" id="KW-0472">Membrane</keyword>
<keyword evidence="1" id="KW-0812">Transmembrane</keyword>
<dbReference type="AlphaFoldDB" id="A0A1J1HME8"/>
<protein>
    <submittedName>
        <fullName evidence="2">CLUMA_CG002417, isoform A</fullName>
    </submittedName>
</protein>